<accession>A0ABR4C9W2</accession>
<dbReference type="Proteomes" id="UP001595075">
    <property type="component" value="Unassembled WGS sequence"/>
</dbReference>
<feature type="signal peptide" evidence="1">
    <location>
        <begin position="1"/>
        <end position="22"/>
    </location>
</feature>
<evidence type="ECO:0000313" key="3">
    <source>
        <dbReference type="Proteomes" id="UP001595075"/>
    </source>
</evidence>
<feature type="chain" id="PRO_5045241737" evidence="1">
    <location>
        <begin position="23"/>
        <end position="81"/>
    </location>
</feature>
<gene>
    <name evidence="2" type="ORF">VTL71DRAFT_2795</name>
</gene>
<dbReference type="EMBL" id="JAZHXI010000011">
    <property type="protein sequence ID" value="KAL2066723.1"/>
    <property type="molecule type" value="Genomic_DNA"/>
</dbReference>
<keyword evidence="1" id="KW-0732">Signal</keyword>
<keyword evidence="3" id="KW-1185">Reference proteome</keyword>
<proteinExistence type="predicted"/>
<evidence type="ECO:0000256" key="1">
    <source>
        <dbReference type="SAM" id="SignalP"/>
    </source>
</evidence>
<comment type="caution">
    <text evidence="2">The sequence shown here is derived from an EMBL/GenBank/DDBJ whole genome shotgun (WGS) entry which is preliminary data.</text>
</comment>
<sequence length="81" mass="9007">MHCPTILTALVAALSLTPGIHAWTQDRDGVWVANNNYYTIGSRRVHEACTYMNTNNVHRSGDHCAYFANSQGLITHGFKLC</sequence>
<name>A0ABR4C9W2_9HELO</name>
<evidence type="ECO:0000313" key="2">
    <source>
        <dbReference type="EMBL" id="KAL2066723.1"/>
    </source>
</evidence>
<organism evidence="2 3">
    <name type="scientific">Oculimacula yallundae</name>
    <dbReference type="NCBI Taxonomy" id="86028"/>
    <lineage>
        <taxon>Eukaryota</taxon>
        <taxon>Fungi</taxon>
        <taxon>Dikarya</taxon>
        <taxon>Ascomycota</taxon>
        <taxon>Pezizomycotina</taxon>
        <taxon>Leotiomycetes</taxon>
        <taxon>Helotiales</taxon>
        <taxon>Ploettnerulaceae</taxon>
        <taxon>Oculimacula</taxon>
    </lineage>
</organism>
<reference evidence="2 3" key="1">
    <citation type="journal article" date="2024" name="Commun. Biol.">
        <title>Comparative genomic analysis of thermophilic fungi reveals convergent evolutionary adaptations and gene losses.</title>
        <authorList>
            <person name="Steindorff A.S."/>
            <person name="Aguilar-Pontes M.V."/>
            <person name="Robinson A.J."/>
            <person name="Andreopoulos B."/>
            <person name="LaButti K."/>
            <person name="Kuo A."/>
            <person name="Mondo S."/>
            <person name="Riley R."/>
            <person name="Otillar R."/>
            <person name="Haridas S."/>
            <person name="Lipzen A."/>
            <person name="Grimwood J."/>
            <person name="Schmutz J."/>
            <person name="Clum A."/>
            <person name="Reid I.D."/>
            <person name="Moisan M.C."/>
            <person name="Butler G."/>
            <person name="Nguyen T.T.M."/>
            <person name="Dewar K."/>
            <person name="Conant G."/>
            <person name="Drula E."/>
            <person name="Henrissat B."/>
            <person name="Hansel C."/>
            <person name="Singer S."/>
            <person name="Hutchinson M.I."/>
            <person name="de Vries R.P."/>
            <person name="Natvig D.O."/>
            <person name="Powell A.J."/>
            <person name="Tsang A."/>
            <person name="Grigoriev I.V."/>
        </authorList>
    </citation>
    <scope>NUCLEOTIDE SEQUENCE [LARGE SCALE GENOMIC DNA]</scope>
    <source>
        <strain evidence="2 3">CBS 494.80</strain>
    </source>
</reference>
<protein>
    <submittedName>
        <fullName evidence="2">Uncharacterized protein</fullName>
    </submittedName>
</protein>